<reference evidence="1" key="1">
    <citation type="submission" date="2023-05" db="EMBL/GenBank/DDBJ databases">
        <title>Cataloging the Phylogenetic Diversity of Human Bladder Bacteria.</title>
        <authorList>
            <person name="Du J."/>
        </authorList>
    </citation>
    <scope>NUCLEOTIDE SEQUENCE</scope>
    <source>
        <strain evidence="1">UMB1050</strain>
    </source>
</reference>
<comment type="caution">
    <text evidence="1">The sequence shown here is derived from an EMBL/GenBank/DDBJ whole genome shotgun (WGS) entry which is preliminary data.</text>
</comment>
<gene>
    <name evidence="1" type="ORF">QP451_11125</name>
</gene>
<feature type="non-terminal residue" evidence="1">
    <location>
        <position position="1"/>
    </location>
</feature>
<sequence>PSVGHSKGVKVKPLRGRFANLDPLSIPLVFRCGSIPPIEQSELASGAVPVRHTSCRFCLCNDARIYAIVDMRLCAIMCDASTAKLNEVKILRKCALMVLTPKGISGTCSRANSEVRTYTSVNRCVRLPASTQ</sequence>
<proteinExistence type="predicted"/>
<name>A0AAW6YDG5_NEISU</name>
<organism evidence="1 2">
    <name type="scientific">Neisseria subflava</name>
    <dbReference type="NCBI Taxonomy" id="28449"/>
    <lineage>
        <taxon>Bacteria</taxon>
        <taxon>Pseudomonadati</taxon>
        <taxon>Pseudomonadota</taxon>
        <taxon>Betaproteobacteria</taxon>
        <taxon>Neisseriales</taxon>
        <taxon>Neisseriaceae</taxon>
        <taxon>Neisseria</taxon>
    </lineage>
</organism>
<evidence type="ECO:0000313" key="1">
    <source>
        <dbReference type="EMBL" id="MDK7243556.1"/>
    </source>
</evidence>
<dbReference type="AlphaFoldDB" id="A0AAW6YDG5"/>
<dbReference type="Proteomes" id="UP001236303">
    <property type="component" value="Unassembled WGS sequence"/>
</dbReference>
<accession>A0AAW6YDG5</accession>
<protein>
    <submittedName>
        <fullName evidence="1">Uncharacterized protein</fullName>
    </submittedName>
</protein>
<dbReference type="RefSeq" id="WP_285071567.1">
    <property type="nucleotide sequence ID" value="NZ_JASOPA010000034.1"/>
</dbReference>
<evidence type="ECO:0000313" key="2">
    <source>
        <dbReference type="Proteomes" id="UP001236303"/>
    </source>
</evidence>
<dbReference type="EMBL" id="JASOPA010000034">
    <property type="protein sequence ID" value="MDK7243556.1"/>
    <property type="molecule type" value="Genomic_DNA"/>
</dbReference>